<evidence type="ECO:0000313" key="1">
    <source>
        <dbReference type="EMBL" id="TKR69900.1"/>
    </source>
</evidence>
<reference evidence="1 2" key="1">
    <citation type="journal article" date="2015" name="Genome Biol.">
        <title>Comparative genomics of Steinernema reveals deeply conserved gene regulatory networks.</title>
        <authorList>
            <person name="Dillman A.R."/>
            <person name="Macchietto M."/>
            <person name="Porter C.F."/>
            <person name="Rogers A."/>
            <person name="Williams B."/>
            <person name="Antoshechkin I."/>
            <person name="Lee M.M."/>
            <person name="Goodwin Z."/>
            <person name="Lu X."/>
            <person name="Lewis E.E."/>
            <person name="Goodrich-Blair H."/>
            <person name="Stock S.P."/>
            <person name="Adams B.J."/>
            <person name="Sternberg P.W."/>
            <person name="Mortazavi A."/>
        </authorList>
    </citation>
    <scope>NUCLEOTIDE SEQUENCE [LARGE SCALE GENOMIC DNA]</scope>
    <source>
        <strain evidence="1 2">ALL</strain>
    </source>
</reference>
<proteinExistence type="predicted"/>
<dbReference type="Pfam" id="PF05075">
    <property type="entry name" value="DUF684"/>
    <property type="match status" value="1"/>
</dbReference>
<accession>A0A4U5MKF8</accession>
<evidence type="ECO:0000313" key="2">
    <source>
        <dbReference type="Proteomes" id="UP000298663"/>
    </source>
</evidence>
<keyword evidence="2" id="KW-1185">Reference proteome</keyword>
<gene>
    <name evidence="1" type="ORF">L596_021991</name>
</gene>
<dbReference type="AlphaFoldDB" id="A0A4U5MKF8"/>
<dbReference type="Proteomes" id="UP000298663">
    <property type="component" value="Unassembled WGS sequence"/>
</dbReference>
<organism evidence="1 2">
    <name type="scientific">Steinernema carpocapsae</name>
    <name type="common">Entomopathogenic nematode</name>
    <dbReference type="NCBI Taxonomy" id="34508"/>
    <lineage>
        <taxon>Eukaryota</taxon>
        <taxon>Metazoa</taxon>
        <taxon>Ecdysozoa</taxon>
        <taxon>Nematoda</taxon>
        <taxon>Chromadorea</taxon>
        <taxon>Rhabditida</taxon>
        <taxon>Tylenchina</taxon>
        <taxon>Panagrolaimomorpha</taxon>
        <taxon>Strongyloidoidea</taxon>
        <taxon>Steinernematidae</taxon>
        <taxon>Steinernema</taxon>
    </lineage>
</organism>
<protein>
    <submittedName>
        <fullName evidence="1">Uncharacterized protein</fullName>
    </submittedName>
</protein>
<reference evidence="1 2" key="2">
    <citation type="journal article" date="2019" name="G3 (Bethesda)">
        <title>Hybrid Assembly of the Genome of the Entomopathogenic Nematode Steinernema carpocapsae Identifies the X-Chromosome.</title>
        <authorList>
            <person name="Serra L."/>
            <person name="Macchietto M."/>
            <person name="Macias-Munoz A."/>
            <person name="McGill C.J."/>
            <person name="Rodriguez I.M."/>
            <person name="Rodriguez B."/>
            <person name="Murad R."/>
            <person name="Mortazavi A."/>
        </authorList>
    </citation>
    <scope>NUCLEOTIDE SEQUENCE [LARGE SCALE GENOMIC DNA]</scope>
    <source>
        <strain evidence="1 2">ALL</strain>
    </source>
</reference>
<dbReference type="InterPro" id="IPR007767">
    <property type="entry name" value="DUF684"/>
</dbReference>
<dbReference type="EMBL" id="AZBU02000007">
    <property type="protein sequence ID" value="TKR69900.1"/>
    <property type="molecule type" value="Genomic_DNA"/>
</dbReference>
<comment type="caution">
    <text evidence="1">The sequence shown here is derived from an EMBL/GenBank/DDBJ whole genome shotgun (WGS) entry which is preliminary data.</text>
</comment>
<sequence>MPTKSINLQPEEFINLFSLYLFAADHMVSAKVKQSPRTSNEDFSVRSLYPSITDDPADRNLARILTEEGEYFLPFLPPDARSRLVSLRVQLTEQEKAVREVLGDLDTVLSLVSNVFPQVQYLQKVVGFLLKDVMPQPDTPMDELKEQLTELSGQVQKGFDNVENMINKMQFEHDVANPTKIISNALNSYLRSNNNKHRKRTLFETCIQVSPCTRLDIFYSNMFRNNPRYISSFLDNTNYGHAEFVDFRSYLVNTTASLLISCTFCEQMHEKRSISVADINVNKAREFANMIIRKLAEGYQKQQDEFFPSHLQAHLRPYLNSTVDKISSVANAAKMVCDYIKEKYSISETDEYRGDNFACIVYENPNATSDNSWNHYLTNKKASDLEKRLLMIRRGKRAYMIYRPSQSVVQYLENKDNVEQLKNDMAKHNRKIS</sequence>
<name>A0A4U5MKF8_STECR</name>